<dbReference type="CDD" id="cd07730">
    <property type="entry name" value="metallo-hydrolase-like_MBL-fold"/>
    <property type="match status" value="1"/>
</dbReference>
<proteinExistence type="inferred from homology"/>
<evidence type="ECO:0000256" key="2">
    <source>
        <dbReference type="ARBA" id="ARBA00022723"/>
    </source>
</evidence>
<dbReference type="PANTHER" id="PTHR42978:SF5">
    <property type="entry name" value="METALLO-BETA-LACTAMASE DOMAIN-CONTAINING PROTEIN"/>
    <property type="match status" value="1"/>
</dbReference>
<evidence type="ECO:0000256" key="3">
    <source>
        <dbReference type="ARBA" id="ARBA00022801"/>
    </source>
</evidence>
<dbReference type="GO" id="GO:0016787">
    <property type="term" value="F:hydrolase activity"/>
    <property type="evidence" value="ECO:0007669"/>
    <property type="project" value="UniProtKB-KW"/>
</dbReference>
<evidence type="ECO:0000313" key="6">
    <source>
        <dbReference type="Proteomes" id="UP000799538"/>
    </source>
</evidence>
<dbReference type="GO" id="GO:0046872">
    <property type="term" value="F:metal ion binding"/>
    <property type="evidence" value="ECO:0007669"/>
    <property type="project" value="UniProtKB-KW"/>
</dbReference>
<dbReference type="InterPro" id="IPR036866">
    <property type="entry name" value="RibonucZ/Hydroxyglut_hydro"/>
</dbReference>
<dbReference type="Proteomes" id="UP000799538">
    <property type="component" value="Unassembled WGS sequence"/>
</dbReference>
<reference evidence="6" key="1">
    <citation type="journal article" date="2020" name="Stud. Mycol.">
        <title>101 Dothideomycetes genomes: A test case for predicting lifestyles and emergence of pathogens.</title>
        <authorList>
            <person name="Haridas S."/>
            <person name="Albert R."/>
            <person name="Binder M."/>
            <person name="Bloem J."/>
            <person name="LaButti K."/>
            <person name="Salamov A."/>
            <person name="Andreopoulos B."/>
            <person name="Baker S."/>
            <person name="Barry K."/>
            <person name="Bills G."/>
            <person name="Bluhm B."/>
            <person name="Cannon C."/>
            <person name="Castanera R."/>
            <person name="Culley D."/>
            <person name="Daum C."/>
            <person name="Ezra D."/>
            <person name="Gonzalez J."/>
            <person name="Henrissat B."/>
            <person name="Kuo A."/>
            <person name="Liang C."/>
            <person name="Lipzen A."/>
            <person name="Lutzoni F."/>
            <person name="Magnuson J."/>
            <person name="Mondo S."/>
            <person name="Nolan M."/>
            <person name="Ohm R."/>
            <person name="Pangilinan J."/>
            <person name="Park H.-J."/>
            <person name="Ramirez L."/>
            <person name="Alfaro M."/>
            <person name="Sun H."/>
            <person name="Tritt A."/>
            <person name="Yoshinaga Y."/>
            <person name="Zwiers L.-H."/>
            <person name="Turgeon B."/>
            <person name="Goodwin S."/>
            <person name="Spatafora J."/>
            <person name="Crous P."/>
            <person name="Grigoriev I."/>
        </authorList>
    </citation>
    <scope>NUCLEOTIDE SEQUENCE [LARGE SCALE GENOMIC DNA]</scope>
    <source>
        <strain evidence="6">CECT 20119</strain>
    </source>
</reference>
<keyword evidence="6" id="KW-1185">Reference proteome</keyword>
<evidence type="ECO:0008006" key="7">
    <source>
        <dbReference type="Google" id="ProtNLM"/>
    </source>
</evidence>
<evidence type="ECO:0000256" key="4">
    <source>
        <dbReference type="ARBA" id="ARBA00022833"/>
    </source>
</evidence>
<accession>A0A6A6G2A2</accession>
<dbReference type="Gene3D" id="3.60.15.10">
    <property type="entry name" value="Ribonuclease Z/Hydroxyacylglutathione hydrolase-like"/>
    <property type="match status" value="1"/>
</dbReference>
<evidence type="ECO:0000313" key="5">
    <source>
        <dbReference type="EMBL" id="KAF2219784.1"/>
    </source>
</evidence>
<name>A0A6A6G2A2_9PEZI</name>
<gene>
    <name evidence="5" type="ORF">BDZ85DRAFT_243016</name>
</gene>
<comment type="similarity">
    <text evidence="1">Belongs to the metallo-beta-lactamase superfamily.</text>
</comment>
<dbReference type="EMBL" id="ML992515">
    <property type="protein sequence ID" value="KAF2219784.1"/>
    <property type="molecule type" value="Genomic_DNA"/>
</dbReference>
<dbReference type="SUPFAM" id="SSF56281">
    <property type="entry name" value="Metallo-hydrolase/oxidoreductase"/>
    <property type="match status" value="1"/>
</dbReference>
<sequence length="359" mass="39924">MLLHRSRRCWTSTSPHFATRTIPNSRLLSSAPVLYSESGSRKQYTPQDVQLPPYQGHCVDVSIIDGGITHMLSQMLVHPAPKQQKYLRLADYSFLIESSHRRQKALFDLGFMANVTERMPPVLKTAFTNTANPIMKIESIHDVPTLLQTHHIPLSTINTIIWSHSHLDHTGDPSVFPPSTSLTVGPGFTTSCLPGYPTNPDSIILDSALANRDLNEISFAAPTATSTTTIGGFRAVDFFHDGSFWLLECPGHTGHHLGALARTTEDSFLLRDKSGGSFYGLAPLLQEDLVQAEETLEKLRAFDARDDVLVVLAHDASLLDVVDVFPRKANGWRRKGWGEKGRWGFLREMEREVEGGGDW</sequence>
<organism evidence="5 6">
    <name type="scientific">Elsinoe ampelina</name>
    <dbReference type="NCBI Taxonomy" id="302913"/>
    <lineage>
        <taxon>Eukaryota</taxon>
        <taxon>Fungi</taxon>
        <taxon>Dikarya</taxon>
        <taxon>Ascomycota</taxon>
        <taxon>Pezizomycotina</taxon>
        <taxon>Dothideomycetes</taxon>
        <taxon>Dothideomycetidae</taxon>
        <taxon>Myriangiales</taxon>
        <taxon>Elsinoaceae</taxon>
        <taxon>Elsinoe</taxon>
    </lineage>
</organism>
<evidence type="ECO:0000256" key="1">
    <source>
        <dbReference type="ARBA" id="ARBA00007749"/>
    </source>
</evidence>
<dbReference type="AlphaFoldDB" id="A0A6A6G2A2"/>
<keyword evidence="4" id="KW-0862">Zinc</keyword>
<keyword evidence="2" id="KW-0479">Metal-binding</keyword>
<dbReference type="OrthoDB" id="10250730at2759"/>
<dbReference type="InterPro" id="IPR051013">
    <property type="entry name" value="MBL_superfamily_lactonases"/>
</dbReference>
<protein>
    <recommendedName>
        <fullName evidence="7">Beta-lactamase-like protein</fullName>
    </recommendedName>
</protein>
<dbReference type="PANTHER" id="PTHR42978">
    <property type="entry name" value="QUORUM-QUENCHING LACTONASE YTNP-RELATED-RELATED"/>
    <property type="match status" value="1"/>
</dbReference>
<keyword evidence="3" id="KW-0378">Hydrolase</keyword>